<dbReference type="AlphaFoldDB" id="A0A067QRN6"/>
<reference evidence="1 2" key="1">
    <citation type="journal article" date="2014" name="Nat. Commun.">
        <title>Molecular traces of alternative social organization in a termite genome.</title>
        <authorList>
            <person name="Terrapon N."/>
            <person name="Li C."/>
            <person name="Robertson H.M."/>
            <person name="Ji L."/>
            <person name="Meng X."/>
            <person name="Booth W."/>
            <person name="Chen Z."/>
            <person name="Childers C.P."/>
            <person name="Glastad K.M."/>
            <person name="Gokhale K."/>
            <person name="Gowin J."/>
            <person name="Gronenberg W."/>
            <person name="Hermansen R.A."/>
            <person name="Hu H."/>
            <person name="Hunt B.G."/>
            <person name="Huylmans A.K."/>
            <person name="Khalil S.M."/>
            <person name="Mitchell R.D."/>
            <person name="Munoz-Torres M.C."/>
            <person name="Mustard J.A."/>
            <person name="Pan H."/>
            <person name="Reese J.T."/>
            <person name="Scharf M.E."/>
            <person name="Sun F."/>
            <person name="Vogel H."/>
            <person name="Xiao J."/>
            <person name="Yang W."/>
            <person name="Yang Z."/>
            <person name="Yang Z."/>
            <person name="Zhou J."/>
            <person name="Zhu J."/>
            <person name="Brent C.S."/>
            <person name="Elsik C.G."/>
            <person name="Goodisman M.A."/>
            <person name="Liberles D.A."/>
            <person name="Roe R.M."/>
            <person name="Vargo E.L."/>
            <person name="Vilcinskas A."/>
            <person name="Wang J."/>
            <person name="Bornberg-Bauer E."/>
            <person name="Korb J."/>
            <person name="Zhang G."/>
            <person name="Liebig J."/>
        </authorList>
    </citation>
    <scope>NUCLEOTIDE SEQUENCE [LARGE SCALE GENOMIC DNA]</scope>
    <source>
        <tissue evidence="1">Whole organism</tissue>
    </source>
</reference>
<dbReference type="InterPro" id="IPR042104">
    <property type="entry name" value="PKS_dehydratase_sf"/>
</dbReference>
<protein>
    <submittedName>
        <fullName evidence="1">Uncharacterized protein</fullName>
    </submittedName>
</protein>
<keyword evidence="2" id="KW-1185">Reference proteome</keyword>
<organism evidence="1 2">
    <name type="scientific">Zootermopsis nevadensis</name>
    <name type="common">Dampwood termite</name>
    <dbReference type="NCBI Taxonomy" id="136037"/>
    <lineage>
        <taxon>Eukaryota</taxon>
        <taxon>Metazoa</taxon>
        <taxon>Ecdysozoa</taxon>
        <taxon>Arthropoda</taxon>
        <taxon>Hexapoda</taxon>
        <taxon>Insecta</taxon>
        <taxon>Pterygota</taxon>
        <taxon>Neoptera</taxon>
        <taxon>Polyneoptera</taxon>
        <taxon>Dictyoptera</taxon>
        <taxon>Blattodea</taxon>
        <taxon>Blattoidea</taxon>
        <taxon>Termitoidae</taxon>
        <taxon>Termopsidae</taxon>
        <taxon>Zootermopsis</taxon>
    </lineage>
</organism>
<dbReference type="STRING" id="136037.A0A067QRN6"/>
<evidence type="ECO:0000313" key="1">
    <source>
        <dbReference type="EMBL" id="KDR12177.1"/>
    </source>
</evidence>
<dbReference type="Proteomes" id="UP000027135">
    <property type="component" value="Unassembled WGS sequence"/>
</dbReference>
<gene>
    <name evidence="1" type="ORF">L798_14046</name>
</gene>
<accession>A0A067QRN6</accession>
<dbReference type="Gene3D" id="3.10.129.110">
    <property type="entry name" value="Polyketide synthase dehydratase"/>
    <property type="match status" value="1"/>
</dbReference>
<proteinExistence type="predicted"/>
<name>A0A067QRN6_ZOONE</name>
<sequence>MKILEEESRRLLVPTYIQKITIDEADVRELNTKSHDVVLSVHVYKELDIIQSAGVEVRGLQTNAITQYKCPTKPVLEKYVFTPNVEPAHCTEGLHTHSSGEHECHPCEGGGAAQSRHHTSVTSCESHHCGHATYKSKCNNV</sequence>
<dbReference type="EMBL" id="KK853040">
    <property type="protein sequence ID" value="KDR12177.1"/>
    <property type="molecule type" value="Genomic_DNA"/>
</dbReference>
<evidence type="ECO:0000313" key="2">
    <source>
        <dbReference type="Proteomes" id="UP000027135"/>
    </source>
</evidence>
<dbReference type="InParanoid" id="A0A067QRN6"/>